<keyword evidence="2" id="KW-1133">Transmembrane helix</keyword>
<feature type="region of interest" description="Disordered" evidence="1">
    <location>
        <begin position="465"/>
        <end position="517"/>
    </location>
</feature>
<feature type="transmembrane region" description="Helical" evidence="2">
    <location>
        <begin position="297"/>
        <end position="315"/>
    </location>
</feature>
<feature type="transmembrane region" description="Helical" evidence="2">
    <location>
        <begin position="232"/>
        <end position="259"/>
    </location>
</feature>
<sequence length="517" mass="56210">MTFPQRYARPEHRRSLASRWGLDGRIGGPMGRHAWPRGRFFDPASWAVLTATVVWLLAIYRMTPCVQHDVTKAVDPYQRLCYSDIPVIFQSSGMGRGGSLLREVGIEQSPLVVAVMALCRWVVRLFGADVGPTASPQQVLDAANAYWGVAQILLFAAFLGIVVATMLMGRGSDAGIAVTASGRLDSPQRRSWDVFWVAASPGIYLAGLVDFTLVPVCLVMFSMLAWTRRRPVLAGVLMGLACAGSLQSVLVAFAVVVLCLRATKLTELGRYLMATIGVLVACHLVVLLISPTNWGRMFHTAFWAGTGLGTVWYIVKDSTGSIVPWVGWIAAVLTAAGLIALAWFSLSIPRRPRVSQVACLAVIVFFLTAKVYSPQFVLLLIPLCVLARPDWRDWTVITVTESLYFCAVWAHLGGLSLPGGSEADVVYWAAIVLRLAGLAWFGWGVIDDMRRPWVDAVRSGFTDDPTGGVLDHAPDGQDEVTPSGVADAEDAQLESEDADVDVDPESDDRQPRPGTPR</sequence>
<organism evidence="3 4">
    <name type="scientific">Acidipropionibacterium jensenii</name>
    <dbReference type="NCBI Taxonomy" id="1749"/>
    <lineage>
        <taxon>Bacteria</taxon>
        <taxon>Bacillati</taxon>
        <taxon>Actinomycetota</taxon>
        <taxon>Actinomycetes</taxon>
        <taxon>Propionibacteriales</taxon>
        <taxon>Propionibacteriaceae</taxon>
        <taxon>Acidipropionibacterium</taxon>
    </lineage>
</organism>
<dbReference type="EMBL" id="LR134473">
    <property type="protein sequence ID" value="VEI03122.1"/>
    <property type="molecule type" value="Genomic_DNA"/>
</dbReference>
<feature type="compositionally biased region" description="Acidic residues" evidence="1">
    <location>
        <begin position="487"/>
        <end position="506"/>
    </location>
</feature>
<name>A0A448NYW0_9ACTN</name>
<feature type="transmembrane region" description="Helical" evidence="2">
    <location>
        <begin position="354"/>
        <end position="373"/>
    </location>
</feature>
<feature type="transmembrane region" description="Helical" evidence="2">
    <location>
        <begin position="145"/>
        <end position="167"/>
    </location>
</feature>
<accession>A0A448NYW0</accession>
<dbReference type="PIRSF" id="PIRSF010361">
    <property type="entry name" value="UCP010361"/>
    <property type="match status" value="1"/>
</dbReference>
<dbReference type="Proteomes" id="UP000277858">
    <property type="component" value="Chromosome"/>
</dbReference>
<protein>
    <submittedName>
        <fullName evidence="3">Predicted integral membrane protein</fullName>
    </submittedName>
</protein>
<gene>
    <name evidence="3" type="ORF">NCTC13652_01320</name>
</gene>
<evidence type="ECO:0000313" key="4">
    <source>
        <dbReference type="Proteomes" id="UP000277858"/>
    </source>
</evidence>
<dbReference type="AlphaFoldDB" id="A0A448NYW0"/>
<keyword evidence="2" id="KW-0812">Transmembrane</keyword>
<reference evidence="3 4" key="1">
    <citation type="submission" date="2018-12" db="EMBL/GenBank/DDBJ databases">
        <authorList>
            <consortium name="Pathogen Informatics"/>
        </authorList>
    </citation>
    <scope>NUCLEOTIDE SEQUENCE [LARGE SCALE GENOMIC DNA]</scope>
    <source>
        <strain evidence="3 4">NCTC13652</strain>
    </source>
</reference>
<proteinExistence type="predicted"/>
<evidence type="ECO:0000256" key="2">
    <source>
        <dbReference type="SAM" id="Phobius"/>
    </source>
</evidence>
<feature type="transmembrane region" description="Helical" evidence="2">
    <location>
        <begin position="194"/>
        <end position="226"/>
    </location>
</feature>
<keyword evidence="2" id="KW-0472">Membrane</keyword>
<keyword evidence="4" id="KW-1185">Reference proteome</keyword>
<feature type="transmembrane region" description="Helical" evidence="2">
    <location>
        <begin position="425"/>
        <end position="446"/>
    </location>
</feature>
<evidence type="ECO:0000256" key="1">
    <source>
        <dbReference type="SAM" id="MobiDB-lite"/>
    </source>
</evidence>
<feature type="transmembrane region" description="Helical" evidence="2">
    <location>
        <begin position="322"/>
        <end position="348"/>
    </location>
</feature>
<dbReference type="InterPro" id="IPR016570">
    <property type="entry name" value="UCP010361"/>
</dbReference>
<dbReference type="STRING" id="1122997.GCA_000425285_02269"/>
<evidence type="ECO:0000313" key="3">
    <source>
        <dbReference type="EMBL" id="VEI03122.1"/>
    </source>
</evidence>
<feature type="transmembrane region" description="Helical" evidence="2">
    <location>
        <begin position="271"/>
        <end position="291"/>
    </location>
</feature>